<reference evidence="2 3" key="1">
    <citation type="submission" date="2017-03" db="EMBL/GenBank/DDBJ databases">
        <authorList>
            <person name="Afonso C.L."/>
            <person name="Miller P.J."/>
            <person name="Scott M.A."/>
            <person name="Spackman E."/>
            <person name="Goraichik I."/>
            <person name="Dimitrov K.M."/>
            <person name="Suarez D.L."/>
            <person name="Swayne D.E."/>
        </authorList>
    </citation>
    <scope>NUCLEOTIDE SEQUENCE [LARGE SCALE GENOMIC DNA]</scope>
    <source>
        <strain evidence="2 3">CECT 7691</strain>
    </source>
</reference>
<keyword evidence="1" id="KW-0732">Signal</keyword>
<dbReference type="AlphaFoldDB" id="A0A1Y5TYJ2"/>
<protein>
    <submittedName>
        <fullName evidence="2">Uncharacterized protein</fullName>
    </submittedName>
</protein>
<name>A0A1Y5TYJ2_9PROT</name>
<dbReference type="Proteomes" id="UP000193200">
    <property type="component" value="Unassembled WGS sequence"/>
</dbReference>
<organism evidence="2 3">
    <name type="scientific">Oceanibacterium hippocampi</name>
    <dbReference type="NCBI Taxonomy" id="745714"/>
    <lineage>
        <taxon>Bacteria</taxon>
        <taxon>Pseudomonadati</taxon>
        <taxon>Pseudomonadota</taxon>
        <taxon>Alphaproteobacteria</taxon>
        <taxon>Sneathiellales</taxon>
        <taxon>Sneathiellaceae</taxon>
        <taxon>Oceanibacterium</taxon>
    </lineage>
</organism>
<accession>A0A1Y5TYJ2</accession>
<dbReference type="EMBL" id="FWFR01000006">
    <property type="protein sequence ID" value="SLN77043.1"/>
    <property type="molecule type" value="Genomic_DNA"/>
</dbReference>
<feature type="chain" id="PRO_5012011929" evidence="1">
    <location>
        <begin position="23"/>
        <end position="99"/>
    </location>
</feature>
<dbReference type="RefSeq" id="WP_139839837.1">
    <property type="nucleotide sequence ID" value="NZ_FWFR01000006.1"/>
</dbReference>
<evidence type="ECO:0000256" key="1">
    <source>
        <dbReference type="SAM" id="SignalP"/>
    </source>
</evidence>
<dbReference type="InParanoid" id="A0A1Y5TYJ2"/>
<evidence type="ECO:0000313" key="3">
    <source>
        <dbReference type="Proteomes" id="UP000193200"/>
    </source>
</evidence>
<gene>
    <name evidence="2" type="ORF">OCH7691_04258</name>
</gene>
<keyword evidence="3" id="KW-1185">Reference proteome</keyword>
<proteinExistence type="predicted"/>
<sequence>MFSKSIAVGVLAGVLVCGAAAANPMCNDRTKFLDHLSAKYEEAPVSMGLASNGTVLEVLASEKTGSWTIIITNPTGQACVIATGDSWENITVALGEPKV</sequence>
<dbReference type="OrthoDB" id="9810895at2"/>
<feature type="signal peptide" evidence="1">
    <location>
        <begin position="1"/>
        <end position="22"/>
    </location>
</feature>
<evidence type="ECO:0000313" key="2">
    <source>
        <dbReference type="EMBL" id="SLN77043.1"/>
    </source>
</evidence>